<feature type="domain" description="ABC-three component systems C-terminal" evidence="1">
    <location>
        <begin position="144"/>
        <end position="255"/>
    </location>
</feature>
<evidence type="ECO:0000313" key="3">
    <source>
        <dbReference type="Proteomes" id="UP001595993"/>
    </source>
</evidence>
<dbReference type="Proteomes" id="UP001595993">
    <property type="component" value="Unassembled WGS sequence"/>
</dbReference>
<dbReference type="RefSeq" id="WP_381199806.1">
    <property type="nucleotide sequence ID" value="NZ_JBHSFE010000021.1"/>
</dbReference>
<sequence length="261" mass="28703">MARDPVKAAQAKIVIQRSGDRCAYPDCGIELSIDAQVAEDEHKAVGKVAHICAASKGGPRYDECMTTTERGSADNLIYLCGPHHDVIDTQLHYHTIDFLRNLKARHERTVARAMSHAMGKVGFDHLELVCQFVGMGDERTDDAIVIPIDIKEKIELNSLGSVTEERIRIGLAKSDEVEDFIAAIGKMRPNFGNRLAARFKKEYYGGFADGLSGDELFEYICAVALENAGPVETDTLRAATLATVAYLFQLCELFEHESPAA</sequence>
<reference evidence="3" key="1">
    <citation type="journal article" date="2019" name="Int. J. Syst. Evol. Microbiol.">
        <title>The Global Catalogue of Microorganisms (GCM) 10K type strain sequencing project: providing services to taxonomists for standard genome sequencing and annotation.</title>
        <authorList>
            <consortium name="The Broad Institute Genomics Platform"/>
            <consortium name="The Broad Institute Genome Sequencing Center for Infectious Disease"/>
            <person name="Wu L."/>
            <person name="Ma J."/>
        </authorList>
    </citation>
    <scope>NUCLEOTIDE SEQUENCE [LARGE SCALE GENOMIC DNA]</scope>
    <source>
        <strain evidence="3">CGMCC 4.7139</strain>
    </source>
</reference>
<evidence type="ECO:0000313" key="2">
    <source>
        <dbReference type="EMBL" id="MFC4611104.1"/>
    </source>
</evidence>
<protein>
    <submittedName>
        <fullName evidence="2">ABC-three component system protein</fullName>
    </submittedName>
</protein>
<keyword evidence="3" id="KW-1185">Reference proteome</keyword>
<accession>A0ABV9GD97</accession>
<comment type="caution">
    <text evidence="2">The sequence shown here is derived from an EMBL/GenBank/DDBJ whole genome shotgun (WGS) entry which is preliminary data.</text>
</comment>
<evidence type="ECO:0000259" key="1">
    <source>
        <dbReference type="Pfam" id="PF20275"/>
    </source>
</evidence>
<name>A0ABV9GD97_9ACTN</name>
<dbReference type="EMBL" id="JBHSFE010000021">
    <property type="protein sequence ID" value="MFC4611104.1"/>
    <property type="molecule type" value="Genomic_DNA"/>
</dbReference>
<organism evidence="2 3">
    <name type="scientific">Streptomyces maoxianensis</name>
    <dbReference type="NCBI Taxonomy" id="1459942"/>
    <lineage>
        <taxon>Bacteria</taxon>
        <taxon>Bacillati</taxon>
        <taxon>Actinomycetota</taxon>
        <taxon>Actinomycetes</taxon>
        <taxon>Kitasatosporales</taxon>
        <taxon>Streptomycetaceae</taxon>
        <taxon>Streptomyces</taxon>
    </lineage>
</organism>
<dbReference type="Pfam" id="PF20275">
    <property type="entry name" value="CTD10"/>
    <property type="match status" value="1"/>
</dbReference>
<gene>
    <name evidence="2" type="ORF">ACFO9E_25405</name>
</gene>
<dbReference type="InterPro" id="IPR046919">
    <property type="entry name" value="ABC-3C_CTD10"/>
</dbReference>
<proteinExistence type="predicted"/>